<sequence>MSEKFFCPSMMCADFTKLPKEVKDLEEAGIDIFHMDIMDGVFVPNFALGTEDFKAIRANTDKLMDVHLMISNPSQYVDLFSDLGADIIYIHPETDTHPISTLNKIKANGKKCGIAINPETSIETIKELFNVIDYLLVMTVSPGFAGQSYLDFVTDKIKEAVKYTSDHSFKIVVDGAISPEKIEELSKIGVEGFVLGTSTIFNKEESYKEIVDSIQKL</sequence>
<evidence type="ECO:0000256" key="3">
    <source>
        <dbReference type="ARBA" id="ARBA00001941"/>
    </source>
</evidence>
<dbReference type="EC" id="5.1.3.1" evidence="7 10"/>
<comment type="cofactor">
    <cofactor evidence="4">
        <name>Zn(2+)</name>
        <dbReference type="ChEBI" id="CHEBI:29105"/>
    </cofactor>
</comment>
<keyword evidence="14" id="KW-1185">Reference proteome</keyword>
<dbReference type="FunFam" id="3.20.20.70:FF:000004">
    <property type="entry name" value="Ribulose-phosphate 3-epimerase"/>
    <property type="match status" value="1"/>
</dbReference>
<dbReference type="InterPro" id="IPR011060">
    <property type="entry name" value="RibuloseP-bd_barrel"/>
</dbReference>
<reference evidence="12" key="1">
    <citation type="submission" date="2019-08" db="EMBL/GenBank/DDBJ databases">
        <authorList>
            <person name="Ishikawa M."/>
            <person name="Suzuki T."/>
            <person name="Matsutani M."/>
        </authorList>
    </citation>
    <scope>NUCLEOTIDE SEQUENCE</scope>
    <source>
        <strain evidence="12">7C1</strain>
        <strain evidence="11">8C4</strain>
    </source>
</reference>
<accession>A0AAN4RKN7</accession>
<comment type="similarity">
    <text evidence="6">Belongs to the ribulose-phosphate 3-epimerase family.</text>
</comment>
<comment type="cofactor">
    <cofactor evidence="3">
        <name>Co(2+)</name>
        <dbReference type="ChEBI" id="CHEBI:48828"/>
    </cofactor>
</comment>
<dbReference type="SUPFAM" id="SSF51366">
    <property type="entry name" value="Ribulose-phoshate binding barrel"/>
    <property type="match status" value="1"/>
</dbReference>
<dbReference type="NCBIfam" id="TIGR01163">
    <property type="entry name" value="rpe"/>
    <property type="match status" value="1"/>
</dbReference>
<dbReference type="GO" id="GO:0004750">
    <property type="term" value="F:D-ribulose-phosphate 3-epimerase activity"/>
    <property type="evidence" value="ECO:0007669"/>
    <property type="project" value="UniProtKB-UniRule"/>
</dbReference>
<dbReference type="InterPro" id="IPR026019">
    <property type="entry name" value="Ribul_P_3_epim"/>
</dbReference>
<protein>
    <recommendedName>
        <fullName evidence="7 10">Ribulose-phosphate 3-epimerase</fullName>
        <ecNumber evidence="7 10">5.1.3.1</ecNumber>
    </recommendedName>
</protein>
<dbReference type="Proteomes" id="UP000886597">
    <property type="component" value="Unassembled WGS sequence"/>
</dbReference>
<dbReference type="CDD" id="cd00429">
    <property type="entry name" value="RPE"/>
    <property type="match status" value="1"/>
</dbReference>
<evidence type="ECO:0000256" key="6">
    <source>
        <dbReference type="ARBA" id="ARBA00009541"/>
    </source>
</evidence>
<keyword evidence="8" id="KW-0479">Metal-binding</keyword>
<dbReference type="Gene3D" id="3.20.20.70">
    <property type="entry name" value="Aldolase class I"/>
    <property type="match status" value="1"/>
</dbReference>
<name>A0AAN4RKN7_9ENTE</name>
<dbReference type="Pfam" id="PF00834">
    <property type="entry name" value="Ribul_P_3_epim"/>
    <property type="match status" value="1"/>
</dbReference>
<dbReference type="GO" id="GO:0005737">
    <property type="term" value="C:cytoplasm"/>
    <property type="evidence" value="ECO:0007669"/>
    <property type="project" value="UniProtKB-ARBA"/>
</dbReference>
<evidence type="ECO:0000313" key="14">
    <source>
        <dbReference type="Proteomes" id="UP000886607"/>
    </source>
</evidence>
<keyword evidence="9" id="KW-0413">Isomerase</keyword>
<evidence type="ECO:0000313" key="11">
    <source>
        <dbReference type="EMBL" id="GEQ49140.1"/>
    </source>
</evidence>
<dbReference type="RefSeq" id="WP_202583780.1">
    <property type="nucleotide sequence ID" value="NZ_BKBO01000012.1"/>
</dbReference>
<organism evidence="12 13">
    <name type="scientific">Tetragenococcus koreensis</name>
    <dbReference type="NCBI Taxonomy" id="290335"/>
    <lineage>
        <taxon>Bacteria</taxon>
        <taxon>Bacillati</taxon>
        <taxon>Bacillota</taxon>
        <taxon>Bacilli</taxon>
        <taxon>Lactobacillales</taxon>
        <taxon>Enterococcaceae</taxon>
        <taxon>Tetragenococcus</taxon>
    </lineage>
</organism>
<evidence type="ECO:0000256" key="4">
    <source>
        <dbReference type="ARBA" id="ARBA00001947"/>
    </source>
</evidence>
<evidence type="ECO:0000313" key="12">
    <source>
        <dbReference type="EMBL" id="GEQ54202.1"/>
    </source>
</evidence>
<reference evidence="12" key="2">
    <citation type="journal article" date="2020" name="Int. Dairy J.">
        <title>Lactic acid bacterial diversity in Brie cheese focusing on salt concentration and pH of isolation medium and characterisation of halophilic and alkaliphilic lactic acid bacterial isolates.</title>
        <authorList>
            <person name="Unno R."/>
            <person name="Matsutani M."/>
            <person name="Suzuki T."/>
            <person name="Kodama K."/>
            <person name="Matsushita H."/>
            <person name="Yamasato K."/>
            <person name="Koizumi Y."/>
            <person name="Ishikawa M."/>
        </authorList>
    </citation>
    <scope>NUCLEOTIDE SEQUENCE</scope>
    <source>
        <strain evidence="12">7C1</strain>
        <strain evidence="11">8C4</strain>
    </source>
</reference>
<comment type="cofactor">
    <cofactor evidence="2">
        <name>Mn(2+)</name>
        <dbReference type="ChEBI" id="CHEBI:29035"/>
    </cofactor>
</comment>
<dbReference type="GO" id="GO:0005975">
    <property type="term" value="P:carbohydrate metabolic process"/>
    <property type="evidence" value="ECO:0007669"/>
    <property type="project" value="InterPro"/>
</dbReference>
<comment type="cofactor">
    <cofactor evidence="5">
        <name>Fe(2+)</name>
        <dbReference type="ChEBI" id="CHEBI:29033"/>
    </cofactor>
</comment>
<evidence type="ECO:0000256" key="9">
    <source>
        <dbReference type="ARBA" id="ARBA00023235"/>
    </source>
</evidence>
<evidence type="ECO:0000256" key="5">
    <source>
        <dbReference type="ARBA" id="ARBA00001954"/>
    </source>
</evidence>
<evidence type="ECO:0000256" key="7">
    <source>
        <dbReference type="ARBA" id="ARBA00013188"/>
    </source>
</evidence>
<evidence type="ECO:0000256" key="1">
    <source>
        <dbReference type="ARBA" id="ARBA00001782"/>
    </source>
</evidence>
<dbReference type="NCBIfam" id="NF004076">
    <property type="entry name" value="PRK05581.1-4"/>
    <property type="match status" value="1"/>
</dbReference>
<dbReference type="Proteomes" id="UP000886607">
    <property type="component" value="Unassembled WGS sequence"/>
</dbReference>
<dbReference type="EMBL" id="BKBQ01000013">
    <property type="protein sequence ID" value="GEQ54202.1"/>
    <property type="molecule type" value="Genomic_DNA"/>
</dbReference>
<dbReference type="PROSITE" id="PS01085">
    <property type="entry name" value="RIBUL_P_3_EPIMER_1"/>
    <property type="match status" value="1"/>
</dbReference>
<gene>
    <name evidence="12" type="primary">rpe_1</name>
    <name evidence="11" type="ORF">TK11N_09920</name>
    <name evidence="12" type="ORF">TK2N_10460</name>
</gene>
<comment type="caution">
    <text evidence="12">The sequence shown here is derived from an EMBL/GenBank/DDBJ whole genome shotgun (WGS) entry which is preliminary data.</text>
</comment>
<comment type="catalytic activity">
    <reaction evidence="1">
        <text>D-ribulose 5-phosphate = D-xylulose 5-phosphate</text>
        <dbReference type="Rhea" id="RHEA:13677"/>
        <dbReference type="ChEBI" id="CHEBI:57737"/>
        <dbReference type="ChEBI" id="CHEBI:58121"/>
        <dbReference type="EC" id="5.1.3.1"/>
    </reaction>
</comment>
<dbReference type="AlphaFoldDB" id="A0AAN4RKN7"/>
<evidence type="ECO:0000313" key="13">
    <source>
        <dbReference type="Proteomes" id="UP000886597"/>
    </source>
</evidence>
<proteinExistence type="inferred from homology"/>
<dbReference type="GO" id="GO:0046872">
    <property type="term" value="F:metal ion binding"/>
    <property type="evidence" value="ECO:0007669"/>
    <property type="project" value="UniProtKB-KW"/>
</dbReference>
<dbReference type="InterPro" id="IPR013785">
    <property type="entry name" value="Aldolase_TIM"/>
</dbReference>
<evidence type="ECO:0000256" key="8">
    <source>
        <dbReference type="ARBA" id="ARBA00022723"/>
    </source>
</evidence>
<dbReference type="EMBL" id="BKBO01000012">
    <property type="protein sequence ID" value="GEQ49140.1"/>
    <property type="molecule type" value="Genomic_DNA"/>
</dbReference>
<dbReference type="PANTHER" id="PTHR11749">
    <property type="entry name" value="RIBULOSE-5-PHOSPHATE-3-EPIMERASE"/>
    <property type="match status" value="1"/>
</dbReference>
<dbReference type="GO" id="GO:0006098">
    <property type="term" value="P:pentose-phosphate shunt"/>
    <property type="evidence" value="ECO:0007669"/>
    <property type="project" value="UniProtKB-UniRule"/>
</dbReference>
<evidence type="ECO:0000256" key="2">
    <source>
        <dbReference type="ARBA" id="ARBA00001936"/>
    </source>
</evidence>
<dbReference type="InterPro" id="IPR000056">
    <property type="entry name" value="Ribul_P_3_epim-like"/>
</dbReference>
<evidence type="ECO:0000256" key="10">
    <source>
        <dbReference type="NCBIfam" id="TIGR01163"/>
    </source>
</evidence>